<protein>
    <submittedName>
        <fullName evidence="1">Uncharacterized protein</fullName>
    </submittedName>
</protein>
<sequence length="66" mass="7487">MIEAIALTVITGALAYVVHRLDELDCNIEKRLDRLGDRLTRLEILLPKRKADSQDTYYSPNSGIDL</sequence>
<name>A0A926URT9_9CYAN</name>
<organism evidence="1 2">
    <name type="scientific">Pseudanabaena cinerea FACHB-1277</name>
    <dbReference type="NCBI Taxonomy" id="2949581"/>
    <lineage>
        <taxon>Bacteria</taxon>
        <taxon>Bacillati</taxon>
        <taxon>Cyanobacteriota</taxon>
        <taxon>Cyanophyceae</taxon>
        <taxon>Pseudanabaenales</taxon>
        <taxon>Pseudanabaenaceae</taxon>
        <taxon>Pseudanabaena</taxon>
        <taxon>Pseudanabaena cinerea</taxon>
    </lineage>
</organism>
<accession>A0A926URT9</accession>
<keyword evidence="2" id="KW-1185">Reference proteome</keyword>
<gene>
    <name evidence="1" type="ORF">H6F44_03155</name>
</gene>
<dbReference type="RefSeq" id="WP_190349467.1">
    <property type="nucleotide sequence ID" value="NZ_JACJPY010000006.1"/>
</dbReference>
<evidence type="ECO:0000313" key="1">
    <source>
        <dbReference type="EMBL" id="MBD2149127.1"/>
    </source>
</evidence>
<dbReference type="Proteomes" id="UP000631421">
    <property type="component" value="Unassembled WGS sequence"/>
</dbReference>
<evidence type="ECO:0000313" key="2">
    <source>
        <dbReference type="Proteomes" id="UP000631421"/>
    </source>
</evidence>
<reference evidence="1" key="1">
    <citation type="journal article" date="2015" name="ISME J.">
        <title>Draft Genome Sequence of Streptomyces incarnatus NRRL8089, which Produces the Nucleoside Antibiotic Sinefungin.</title>
        <authorList>
            <person name="Oshima K."/>
            <person name="Hattori M."/>
            <person name="Shimizu H."/>
            <person name="Fukuda K."/>
            <person name="Nemoto M."/>
            <person name="Inagaki K."/>
            <person name="Tamura T."/>
        </authorList>
    </citation>
    <scope>NUCLEOTIDE SEQUENCE</scope>
    <source>
        <strain evidence="1">FACHB-1277</strain>
    </source>
</reference>
<proteinExistence type="predicted"/>
<reference evidence="1" key="2">
    <citation type="submission" date="2020-08" db="EMBL/GenBank/DDBJ databases">
        <authorList>
            <person name="Chen M."/>
            <person name="Teng W."/>
            <person name="Zhao L."/>
            <person name="Hu C."/>
            <person name="Zhou Y."/>
            <person name="Han B."/>
            <person name="Song L."/>
            <person name="Shu W."/>
        </authorList>
    </citation>
    <scope>NUCLEOTIDE SEQUENCE</scope>
    <source>
        <strain evidence="1">FACHB-1277</strain>
    </source>
</reference>
<dbReference type="AlphaFoldDB" id="A0A926URT9"/>
<dbReference type="EMBL" id="JACJPY010000006">
    <property type="protein sequence ID" value="MBD2149127.1"/>
    <property type="molecule type" value="Genomic_DNA"/>
</dbReference>
<comment type="caution">
    <text evidence="1">The sequence shown here is derived from an EMBL/GenBank/DDBJ whole genome shotgun (WGS) entry which is preliminary data.</text>
</comment>